<proteinExistence type="predicted"/>
<reference evidence="1 2" key="1">
    <citation type="submission" date="2014-02" db="EMBL/GenBank/DDBJ databases">
        <title>Aquamicrobium defluvii Genome sequencing.</title>
        <authorList>
            <person name="Wang X."/>
        </authorList>
    </citation>
    <scope>NUCLEOTIDE SEQUENCE [LARGE SCALE GENOMIC DNA]</scope>
    <source>
        <strain evidence="1 2">W13Z1</strain>
    </source>
</reference>
<protein>
    <submittedName>
        <fullName evidence="1">Uncharacterized protein</fullName>
    </submittedName>
</protein>
<evidence type="ECO:0000313" key="1">
    <source>
        <dbReference type="EMBL" id="EXL02122.1"/>
    </source>
</evidence>
<gene>
    <name evidence="1" type="ORF">BG36_15945</name>
</gene>
<evidence type="ECO:0000313" key="2">
    <source>
        <dbReference type="Proteomes" id="UP000019849"/>
    </source>
</evidence>
<dbReference type="HOGENOM" id="CLU_137951_0_0_5"/>
<organism evidence="1 2">
    <name type="scientific">Aquamicrobium defluvii</name>
    <dbReference type="NCBI Taxonomy" id="69279"/>
    <lineage>
        <taxon>Bacteria</taxon>
        <taxon>Pseudomonadati</taxon>
        <taxon>Pseudomonadota</taxon>
        <taxon>Alphaproteobacteria</taxon>
        <taxon>Hyphomicrobiales</taxon>
        <taxon>Phyllobacteriaceae</taxon>
        <taxon>Aquamicrobium</taxon>
    </lineage>
</organism>
<dbReference type="Proteomes" id="UP000019849">
    <property type="component" value="Unassembled WGS sequence"/>
</dbReference>
<comment type="caution">
    <text evidence="1">The sequence shown here is derived from an EMBL/GenBank/DDBJ whole genome shotgun (WGS) entry which is preliminary data.</text>
</comment>
<dbReference type="AlphaFoldDB" id="A0A011TDY6"/>
<dbReference type="RefSeq" id="WP_035031825.1">
    <property type="nucleotide sequence ID" value="NZ_KK073906.1"/>
</dbReference>
<dbReference type="EMBL" id="JENY01000034">
    <property type="protein sequence ID" value="EXL02122.1"/>
    <property type="molecule type" value="Genomic_DNA"/>
</dbReference>
<accession>A0A011TDY6</accession>
<sequence length="181" mass="20211">MDTTQALMLIARLAGFKLLVRANRLGCDSDLARAAHDNVIAVLDSYRSELAELIQLECDAGRETDPDRKDDLIYHLVQCQRATDRNWYDCQPFELGGWQRAQADGSFLDPVTGVPAVATETPVAIALPQDRFCGLPAILDVLAEECAINFRYVAVYYRPKERSAVPGKEIEPFDPDAEIPW</sequence>
<dbReference type="PATRIC" id="fig|69279.3.peg.4250"/>
<name>A0A011TDY6_9HYPH</name>